<dbReference type="PANTHER" id="PTHR34387">
    <property type="entry name" value="SLR1258 PROTEIN"/>
    <property type="match status" value="1"/>
</dbReference>
<evidence type="ECO:0000313" key="1">
    <source>
        <dbReference type="EMBL" id="GKU24501.1"/>
    </source>
</evidence>
<reference evidence="1" key="1">
    <citation type="journal article" date="2023" name="Int. J. Syst. Evol. Microbiol.">
        <title>&lt;i&gt;Clostridium folliculivorans&lt;/i&gt; sp. nov., isolated from soil samples of an organic paddy in Japan.</title>
        <authorList>
            <person name="Tazawa J."/>
            <person name="Kobayashi H."/>
            <person name="Tanizawa Y."/>
            <person name="Uchino A."/>
            <person name="Tanaka F."/>
            <person name="Urashima Y."/>
            <person name="Miura S."/>
            <person name="Sakamoto M."/>
            <person name="Ohkuma M."/>
            <person name="Tohno M."/>
        </authorList>
    </citation>
    <scope>NUCLEOTIDE SEQUENCE</scope>
    <source>
        <strain evidence="1">D1-1</strain>
    </source>
</reference>
<evidence type="ECO:0000313" key="2">
    <source>
        <dbReference type="Proteomes" id="UP001057868"/>
    </source>
</evidence>
<organism evidence="1 2">
    <name type="scientific">Clostridium folliculivorans</name>
    <dbReference type="NCBI Taxonomy" id="2886038"/>
    <lineage>
        <taxon>Bacteria</taxon>
        <taxon>Bacillati</taxon>
        <taxon>Bacillota</taxon>
        <taxon>Clostridia</taxon>
        <taxon>Eubacteriales</taxon>
        <taxon>Clostridiaceae</taxon>
        <taxon>Clostridium</taxon>
    </lineage>
</organism>
<dbReference type="Gene3D" id="3.30.70.2970">
    <property type="entry name" value="Protein of unknown function (DUF541), domain 2"/>
    <property type="match status" value="1"/>
</dbReference>
<dbReference type="InterPro" id="IPR052022">
    <property type="entry name" value="26kDa_periplasmic_antigen"/>
</dbReference>
<dbReference type="Gene3D" id="3.30.110.170">
    <property type="entry name" value="Protein of unknown function (DUF541), domain 1"/>
    <property type="match status" value="1"/>
</dbReference>
<evidence type="ECO:0008006" key="3">
    <source>
        <dbReference type="Google" id="ProtNLM"/>
    </source>
</evidence>
<dbReference type="InterPro" id="IPR007497">
    <property type="entry name" value="SIMPL/DUF541"/>
</dbReference>
<protein>
    <recommendedName>
        <fullName evidence="3">DUF541 domain-containing protein</fullName>
    </recommendedName>
</protein>
<dbReference type="AlphaFoldDB" id="A0A9W5Y0L8"/>
<proteinExistence type="predicted"/>
<accession>A0A9W5Y0L8</accession>
<dbReference type="GO" id="GO:0006974">
    <property type="term" value="P:DNA damage response"/>
    <property type="evidence" value="ECO:0007669"/>
    <property type="project" value="TreeGrafter"/>
</dbReference>
<dbReference type="Pfam" id="PF04402">
    <property type="entry name" value="SIMPL"/>
    <property type="match status" value="1"/>
</dbReference>
<keyword evidence="2" id="KW-1185">Reference proteome</keyword>
<comment type="caution">
    <text evidence="1">The sequence shown here is derived from an EMBL/GenBank/DDBJ whole genome shotgun (WGS) entry which is preliminary data.</text>
</comment>
<dbReference type="EMBL" id="BQXY01000002">
    <property type="protein sequence ID" value="GKU24501.1"/>
    <property type="molecule type" value="Genomic_DNA"/>
</dbReference>
<dbReference type="RefSeq" id="WP_261851529.1">
    <property type="nucleotide sequence ID" value="NZ_BQXY01000002.1"/>
</dbReference>
<sequence length="231" mass="25392">MYPDGYGNAFSSRHNYLKGFDGNEVFSNILKVIGNGVIKVRPDIAEITLGVITENESLKTAQKENAEITIAVLDALKNSGVATKDIQTENYTINTKYDYVDGKQIFKGYEVRNFLRVIIREVSRVGITIDSAVESGVNNVGNISFTIQNPSKYYSEALRLAVEDAQKKAVVITSKLNVKIYEVPIRVVELTNEGQGPRPMDFKTNIAATTPIEAGENAVSASVEAVFLYAE</sequence>
<dbReference type="Proteomes" id="UP001057868">
    <property type="component" value="Unassembled WGS sequence"/>
</dbReference>
<gene>
    <name evidence="1" type="ORF">CFOLD11_13270</name>
</gene>
<name>A0A9W5Y0L8_9CLOT</name>
<dbReference type="PANTHER" id="PTHR34387:SF1">
    <property type="entry name" value="PERIPLASMIC IMMUNOGENIC PROTEIN"/>
    <property type="match status" value="1"/>
</dbReference>